<comment type="similarity">
    <text evidence="1">Belongs to the LysR transcriptional regulatory family.</text>
</comment>
<dbReference type="EMBL" id="CP019454">
    <property type="protein sequence ID" value="AUW95405.1"/>
    <property type="molecule type" value="Genomic_DNA"/>
</dbReference>
<dbReference type="SUPFAM" id="SSF53850">
    <property type="entry name" value="Periplasmic binding protein-like II"/>
    <property type="match status" value="1"/>
</dbReference>
<sequence>MELRQLTYFVAVAEELHFERAARRLSMTQPPLSQSIKQLEEELGVELFERSHRRIRLTRAGEAFLEESRRVLQAANHAVERARRVDRGEWGRLTVGFVGSATYDLLPRVIRIFRQEYPDVTVETLELSTPMQIEALRHKRIDLGVLRPPVDDPAVETETVYSTASVLAMPKAQDMKISGPLHWKDLRDMPFVLLSPKTWEWYYYQILAYAREAGFEPNILQEAMEFQTVIGLVAAGMGVAVVPKSAQNLHTEDVVYKTLIGGHPQADMAVGWRHGDQSSALTAFVEVARRIGQDLFACQQPIDAETFG</sequence>
<evidence type="ECO:0000256" key="1">
    <source>
        <dbReference type="ARBA" id="ARBA00009437"/>
    </source>
</evidence>
<dbReference type="InterPro" id="IPR000847">
    <property type="entry name" value="LysR_HTH_N"/>
</dbReference>
<protein>
    <recommendedName>
        <fullName evidence="5">HTH lysR-type domain-containing protein</fullName>
    </recommendedName>
</protein>
<proteinExistence type="inferred from homology"/>
<dbReference type="PRINTS" id="PR00039">
    <property type="entry name" value="HTHLYSR"/>
</dbReference>
<dbReference type="PROSITE" id="PS50931">
    <property type="entry name" value="HTH_LYSR"/>
    <property type="match status" value="1"/>
</dbReference>
<dbReference type="InterPro" id="IPR036388">
    <property type="entry name" value="WH-like_DNA-bd_sf"/>
</dbReference>
<feature type="domain" description="HTH lysR-type" evidence="5">
    <location>
        <begin position="1"/>
        <end position="58"/>
    </location>
</feature>
<dbReference type="Gene3D" id="1.10.10.10">
    <property type="entry name" value="Winged helix-like DNA-binding domain superfamily/Winged helix DNA-binding domain"/>
    <property type="match status" value="1"/>
</dbReference>
<dbReference type="CDD" id="cd08414">
    <property type="entry name" value="PBP2_LTTR_aromatics_like"/>
    <property type="match status" value="1"/>
</dbReference>
<dbReference type="SUPFAM" id="SSF46785">
    <property type="entry name" value="Winged helix' DNA-binding domain"/>
    <property type="match status" value="1"/>
</dbReference>
<dbReference type="PANTHER" id="PTHR30346">
    <property type="entry name" value="TRANSCRIPTIONAL DUAL REGULATOR HCAR-RELATED"/>
    <property type="match status" value="1"/>
</dbReference>
<keyword evidence="4" id="KW-0804">Transcription</keyword>
<accession>A0ABN5H481</accession>
<evidence type="ECO:0000256" key="2">
    <source>
        <dbReference type="ARBA" id="ARBA00023015"/>
    </source>
</evidence>
<keyword evidence="2" id="KW-0805">Transcription regulation</keyword>
<dbReference type="InterPro" id="IPR005119">
    <property type="entry name" value="LysR_subst-bd"/>
</dbReference>
<evidence type="ECO:0000313" key="7">
    <source>
        <dbReference type="Proteomes" id="UP000325292"/>
    </source>
</evidence>
<dbReference type="Gene3D" id="3.40.190.10">
    <property type="entry name" value="Periplasmic binding protein-like II"/>
    <property type="match status" value="2"/>
</dbReference>
<evidence type="ECO:0000256" key="3">
    <source>
        <dbReference type="ARBA" id="ARBA00023125"/>
    </source>
</evidence>
<gene>
    <name evidence="6" type="ORF">BXT84_05180</name>
</gene>
<dbReference type="InterPro" id="IPR036390">
    <property type="entry name" value="WH_DNA-bd_sf"/>
</dbReference>
<name>A0ABN5H481_9FIRM</name>
<reference evidence="6 7" key="1">
    <citation type="journal article" date="2019" name="Sci. Rep.">
        <title>Sulfobacillus thermotolerans: new insights into resistance and metabolic capacities of acidophilic chemolithotrophs.</title>
        <authorList>
            <person name="Panyushkina A.E."/>
            <person name="Babenko V.V."/>
            <person name="Nikitina A.S."/>
            <person name="Selezneva O.V."/>
            <person name="Tsaplina I.A."/>
            <person name="Letarova M.A."/>
            <person name="Kostryukova E.S."/>
            <person name="Letarov A.V."/>
        </authorList>
    </citation>
    <scope>NUCLEOTIDE SEQUENCE [LARGE SCALE GENOMIC DNA]</scope>
    <source>
        <strain evidence="6 7">Kr1</strain>
    </source>
</reference>
<dbReference type="Pfam" id="PF03466">
    <property type="entry name" value="LysR_substrate"/>
    <property type="match status" value="1"/>
</dbReference>
<keyword evidence="7" id="KW-1185">Reference proteome</keyword>
<keyword evidence="3" id="KW-0238">DNA-binding</keyword>
<organism evidence="6 7">
    <name type="scientific">Sulfobacillus thermotolerans</name>
    <dbReference type="NCBI Taxonomy" id="338644"/>
    <lineage>
        <taxon>Bacteria</taxon>
        <taxon>Bacillati</taxon>
        <taxon>Bacillota</taxon>
        <taxon>Clostridia</taxon>
        <taxon>Eubacteriales</taxon>
        <taxon>Clostridiales Family XVII. Incertae Sedis</taxon>
        <taxon>Sulfobacillus</taxon>
    </lineage>
</organism>
<dbReference type="Pfam" id="PF00126">
    <property type="entry name" value="HTH_1"/>
    <property type="match status" value="1"/>
</dbReference>
<evidence type="ECO:0000256" key="4">
    <source>
        <dbReference type="ARBA" id="ARBA00023163"/>
    </source>
</evidence>
<evidence type="ECO:0000313" key="6">
    <source>
        <dbReference type="EMBL" id="AUW95405.1"/>
    </source>
</evidence>
<dbReference type="PANTHER" id="PTHR30346:SF0">
    <property type="entry name" value="HCA OPERON TRANSCRIPTIONAL ACTIVATOR HCAR"/>
    <property type="match status" value="1"/>
</dbReference>
<dbReference type="Proteomes" id="UP000325292">
    <property type="component" value="Chromosome"/>
</dbReference>
<evidence type="ECO:0000259" key="5">
    <source>
        <dbReference type="PROSITE" id="PS50931"/>
    </source>
</evidence>